<reference evidence="2 3" key="1">
    <citation type="submission" date="2012-06" db="EMBL/GenBank/DDBJ databases">
        <title>The complete chromosome of genome of Turneriella parva DSM 21527.</title>
        <authorList>
            <consortium name="US DOE Joint Genome Institute (JGI-PGF)"/>
            <person name="Lucas S."/>
            <person name="Han J."/>
            <person name="Lapidus A."/>
            <person name="Bruce D."/>
            <person name="Goodwin L."/>
            <person name="Pitluck S."/>
            <person name="Peters L."/>
            <person name="Kyrpides N."/>
            <person name="Mavromatis K."/>
            <person name="Ivanova N."/>
            <person name="Mikhailova N."/>
            <person name="Chertkov O."/>
            <person name="Detter J.C."/>
            <person name="Tapia R."/>
            <person name="Han C."/>
            <person name="Land M."/>
            <person name="Hauser L."/>
            <person name="Markowitz V."/>
            <person name="Cheng J.-F."/>
            <person name="Hugenholtz P."/>
            <person name="Woyke T."/>
            <person name="Wu D."/>
            <person name="Gronow S."/>
            <person name="Wellnitz S."/>
            <person name="Brambilla E."/>
            <person name="Klenk H.-P."/>
            <person name="Eisen J.A."/>
        </authorList>
    </citation>
    <scope>NUCLEOTIDE SEQUENCE [LARGE SCALE GENOMIC DNA]</scope>
    <source>
        <strain evidence="3">ATCC BAA-1111 / DSM 21527 / NCTC 11395 / H</strain>
    </source>
</reference>
<sequence>MSASTPGFIENKRSEAEQREEALRRALEEQIARNNLAEHALPIERLMDRLSAGEKLKPEEYALISEEIARIQARNQDHLARLEALLSNRIAGEG</sequence>
<gene>
    <name evidence="2" type="ordered locus">Turpa_2941</name>
</gene>
<evidence type="ECO:0000313" key="2">
    <source>
        <dbReference type="EMBL" id="AFM13580.1"/>
    </source>
</evidence>
<dbReference type="AlphaFoldDB" id="I4B8H3"/>
<feature type="region of interest" description="Disordered" evidence="1">
    <location>
        <begin position="1"/>
        <end position="21"/>
    </location>
</feature>
<evidence type="ECO:0000256" key="1">
    <source>
        <dbReference type="SAM" id="MobiDB-lite"/>
    </source>
</evidence>
<keyword evidence="3" id="KW-1185">Reference proteome</keyword>
<accession>I4B8H3</accession>
<dbReference type="KEGG" id="tpx:Turpa_2941"/>
<organism evidence="2 3">
    <name type="scientific">Turneriella parva (strain ATCC BAA-1111 / DSM 21527 / NCTC 11395 / H)</name>
    <name type="common">Leptospira parva</name>
    <dbReference type="NCBI Taxonomy" id="869212"/>
    <lineage>
        <taxon>Bacteria</taxon>
        <taxon>Pseudomonadati</taxon>
        <taxon>Spirochaetota</taxon>
        <taxon>Spirochaetia</taxon>
        <taxon>Leptospirales</taxon>
        <taxon>Leptospiraceae</taxon>
        <taxon>Turneriella</taxon>
    </lineage>
</organism>
<protein>
    <submittedName>
        <fullName evidence="2">Uncharacterized protein</fullName>
    </submittedName>
</protein>
<dbReference type="STRING" id="869212.Turpa_2941"/>
<dbReference type="EMBL" id="CP002959">
    <property type="protein sequence ID" value="AFM13580.1"/>
    <property type="molecule type" value="Genomic_DNA"/>
</dbReference>
<feature type="compositionally biased region" description="Basic and acidic residues" evidence="1">
    <location>
        <begin position="10"/>
        <end position="21"/>
    </location>
</feature>
<proteinExistence type="predicted"/>
<dbReference type="HOGENOM" id="CLU_2385276_0_0_12"/>
<name>I4B8H3_TURPD</name>
<dbReference type="Proteomes" id="UP000006048">
    <property type="component" value="Chromosome"/>
</dbReference>
<evidence type="ECO:0000313" key="3">
    <source>
        <dbReference type="Proteomes" id="UP000006048"/>
    </source>
</evidence>